<dbReference type="Proteomes" id="UP000320176">
    <property type="component" value="Unassembled WGS sequence"/>
</dbReference>
<dbReference type="AlphaFoldDB" id="A0A5C6ASL8"/>
<feature type="region of interest" description="Disordered" evidence="2">
    <location>
        <begin position="481"/>
        <end position="503"/>
    </location>
</feature>
<dbReference type="PANTHER" id="PTHR30386">
    <property type="entry name" value="MEMBRANE FUSION SUBUNIT OF EMRAB-TOLC MULTIDRUG EFFLUX PUMP"/>
    <property type="match status" value="1"/>
</dbReference>
<name>A0A5C6ASL8_9BACT</name>
<evidence type="ECO:0000256" key="3">
    <source>
        <dbReference type="SAM" id="Phobius"/>
    </source>
</evidence>
<reference evidence="4 5" key="1">
    <citation type="submission" date="2019-02" db="EMBL/GenBank/DDBJ databases">
        <title>Deep-cultivation of Planctomycetes and their phenomic and genomic characterization uncovers novel biology.</title>
        <authorList>
            <person name="Wiegand S."/>
            <person name="Jogler M."/>
            <person name="Boedeker C."/>
            <person name="Pinto D."/>
            <person name="Vollmers J."/>
            <person name="Rivas-Marin E."/>
            <person name="Kohn T."/>
            <person name="Peeters S.H."/>
            <person name="Heuer A."/>
            <person name="Rast P."/>
            <person name="Oberbeckmann S."/>
            <person name="Bunk B."/>
            <person name="Jeske O."/>
            <person name="Meyerdierks A."/>
            <person name="Storesund J.E."/>
            <person name="Kallscheuer N."/>
            <person name="Luecker S."/>
            <person name="Lage O.M."/>
            <person name="Pohl T."/>
            <person name="Merkel B.J."/>
            <person name="Hornburger P."/>
            <person name="Mueller R.-W."/>
            <person name="Bruemmer F."/>
            <person name="Labrenz M."/>
            <person name="Spormann A.M."/>
            <person name="Op Den Camp H."/>
            <person name="Overmann J."/>
            <person name="Amann R."/>
            <person name="Jetten M.S.M."/>
            <person name="Mascher T."/>
            <person name="Medema M.H."/>
            <person name="Devos D.P."/>
            <person name="Kaster A.-K."/>
            <person name="Ovreas L."/>
            <person name="Rohde M."/>
            <person name="Galperin M.Y."/>
            <person name="Jogler C."/>
        </authorList>
    </citation>
    <scope>NUCLEOTIDE SEQUENCE [LARGE SCALE GENOMIC DNA]</scope>
    <source>
        <strain evidence="4 5">Pla52n</strain>
    </source>
</reference>
<organism evidence="4 5">
    <name type="scientific">Stieleria varia</name>
    <dbReference type="NCBI Taxonomy" id="2528005"/>
    <lineage>
        <taxon>Bacteria</taxon>
        <taxon>Pseudomonadati</taxon>
        <taxon>Planctomycetota</taxon>
        <taxon>Planctomycetia</taxon>
        <taxon>Pirellulales</taxon>
        <taxon>Pirellulaceae</taxon>
        <taxon>Stieleria</taxon>
    </lineage>
</organism>
<keyword evidence="3" id="KW-0472">Membrane</keyword>
<comment type="caution">
    <text evidence="4">The sequence shown here is derived from an EMBL/GenBank/DDBJ whole genome shotgun (WGS) entry which is preliminary data.</text>
</comment>
<feature type="transmembrane region" description="Helical" evidence="3">
    <location>
        <begin position="76"/>
        <end position="96"/>
    </location>
</feature>
<gene>
    <name evidence="4" type="primary">prsE</name>
    <name evidence="4" type="ORF">Pla52n_34770</name>
</gene>
<keyword evidence="3" id="KW-0812">Transmembrane</keyword>
<dbReference type="Gene3D" id="2.40.30.170">
    <property type="match status" value="1"/>
</dbReference>
<evidence type="ECO:0000256" key="1">
    <source>
        <dbReference type="SAM" id="Coils"/>
    </source>
</evidence>
<feature type="coiled-coil region" evidence="1">
    <location>
        <begin position="293"/>
        <end position="330"/>
    </location>
</feature>
<evidence type="ECO:0000256" key="2">
    <source>
        <dbReference type="SAM" id="MobiDB-lite"/>
    </source>
</evidence>
<dbReference type="PANTHER" id="PTHR30386:SF18">
    <property type="entry name" value="INNER MEMBRANE PROTEIN YIAV-RELATED"/>
    <property type="match status" value="1"/>
</dbReference>
<dbReference type="EMBL" id="SJPN01000004">
    <property type="protein sequence ID" value="TWU02427.1"/>
    <property type="molecule type" value="Genomic_DNA"/>
</dbReference>
<dbReference type="InterPro" id="IPR050739">
    <property type="entry name" value="MFP"/>
</dbReference>
<keyword evidence="3" id="KW-1133">Transmembrane helix</keyword>
<evidence type="ECO:0000313" key="5">
    <source>
        <dbReference type="Proteomes" id="UP000320176"/>
    </source>
</evidence>
<feature type="coiled-coil region" evidence="1">
    <location>
        <begin position="195"/>
        <end position="236"/>
    </location>
</feature>
<feature type="compositionally biased region" description="Basic and acidic residues" evidence="2">
    <location>
        <begin position="485"/>
        <end position="496"/>
    </location>
</feature>
<keyword evidence="1" id="KW-0175">Coiled coil</keyword>
<proteinExistence type="predicted"/>
<protein>
    <submittedName>
        <fullName evidence="4">Type I secretion system membrane fusion protein PrsE</fullName>
    </submittedName>
</protein>
<evidence type="ECO:0000313" key="4">
    <source>
        <dbReference type="EMBL" id="TWU02427.1"/>
    </source>
</evidence>
<keyword evidence="5" id="KW-1185">Reference proteome</keyword>
<accession>A0A5C6ASL8</accession>
<sequence>MSTPNFDQPSISPDYSSAAIDLEDQATFHIVRGRSQTRSSIHHQTTPQLRIMFTRSNPTDFPAMQLVRTGGLIRKCARLTFITLFFAIIGLVFVPWRQTAPGIGAVVALDPQKRPQPVMSPSKGVVSYVKPGLREGSYVEENDLLLRLTPFASEGVSQIDTQIVAMESKEAAAKSSLEVAEQGVTLQENSGAAMALSLKQDYEAAKRKWDQAKDEVAAAQAELQDKRNQLRIAERVVSQGLISREELFSKQQAVESQFAKVSKAENAVEELWATLLSKEEEIQSKLHEIDLKNQMANQKVLEALQKLNTVEKEIVDLRTKRNEMDRLEVRAPRSGYIQQWFGVAGSDTVKEGDQLFVIVPDTDELAVEMKVSGNDMPLIKEGDRVRLQFEGWPAVQFVGWPSVAVGTFGGKVNRVFPTDDGKGNFRVVVTPDNHFPREDGWPDGRYLRQGVRANGWVLLKQVPLGYEIWRQLNGFPAIVADDEPATGKDKDKDKGVKVKLPKP</sequence>